<protein>
    <recommendedName>
        <fullName evidence="8">Ig-like domain-containing protein</fullName>
    </recommendedName>
</protein>
<comment type="caution">
    <text evidence="9">The sequence shown here is derived from an EMBL/GenBank/DDBJ whole genome shotgun (WGS) entry which is preliminary data.</text>
</comment>
<evidence type="ECO:0000256" key="1">
    <source>
        <dbReference type="ARBA" id="ARBA00004613"/>
    </source>
</evidence>
<dbReference type="EMBL" id="BEZZ01001279">
    <property type="protein sequence ID" value="GCC16964.1"/>
    <property type="molecule type" value="Genomic_DNA"/>
</dbReference>
<gene>
    <name evidence="9" type="ORF">chiPu_0017405</name>
</gene>
<evidence type="ECO:0000256" key="2">
    <source>
        <dbReference type="ARBA" id="ARBA00022525"/>
    </source>
</evidence>
<reference evidence="9 10" key="1">
    <citation type="journal article" date="2018" name="Nat. Ecol. Evol.">
        <title>Shark genomes provide insights into elasmobranch evolution and the origin of vertebrates.</title>
        <authorList>
            <person name="Hara Y"/>
            <person name="Yamaguchi K"/>
            <person name="Onimaru K"/>
            <person name="Kadota M"/>
            <person name="Koyanagi M"/>
            <person name="Keeley SD"/>
            <person name="Tatsumi K"/>
            <person name="Tanaka K"/>
            <person name="Motone F"/>
            <person name="Kageyama Y"/>
            <person name="Nozu R"/>
            <person name="Adachi N"/>
            <person name="Nishimura O"/>
            <person name="Nakagawa R"/>
            <person name="Tanegashima C"/>
            <person name="Kiyatake I"/>
            <person name="Matsumoto R"/>
            <person name="Murakumo K"/>
            <person name="Nishida K"/>
            <person name="Terakita A"/>
            <person name="Kuratani S"/>
            <person name="Sato K"/>
            <person name="Hyodo S Kuraku.S."/>
        </authorList>
    </citation>
    <scope>NUCLEOTIDE SEQUENCE [LARGE SCALE GENOMIC DNA]</scope>
</reference>
<dbReference type="FunFam" id="2.60.40.10:FF:000283">
    <property type="entry name" value="Immunoglobulin kappa constant"/>
    <property type="match status" value="1"/>
</dbReference>
<dbReference type="InterPro" id="IPR050380">
    <property type="entry name" value="Immune_Resp_Modulators"/>
</dbReference>
<name>A0A401RFR2_CHIPU</name>
<proteinExistence type="predicted"/>
<dbReference type="PANTHER" id="PTHR23411">
    <property type="entry name" value="TAPASIN"/>
    <property type="match status" value="1"/>
</dbReference>
<evidence type="ECO:0000256" key="6">
    <source>
        <dbReference type="ARBA" id="ARBA00023180"/>
    </source>
</evidence>
<keyword evidence="7" id="KW-1280">Immunoglobulin</keyword>
<dbReference type="OrthoDB" id="9049585at2759"/>
<dbReference type="Gene3D" id="2.60.40.10">
    <property type="entry name" value="Immunoglobulins"/>
    <property type="match status" value="1"/>
</dbReference>
<sequence>MKHLYNFPGFFQIRVVLLCYNEAYFGTGTRLVVMEHPVRVPKITILKPSPAELREKGKATVVCLVTDFYPDNIQIHWYVDGKKEENETKIQSDPESVAEEGGKSYSVSSRIRFVDEEWIKMKNVECRVHHYANGSDHTLYTSEFEVNAEICGMSKGEPQNYFYTFAIRDLKSFPCLYGFSDRSGKEKYQPFPLHSLHRSQSPEHGDSKIDIPYDVLQKHLVCTVRVNNCLEVQDSCWLLRHMLAIAMTIGEFEVKTLFICSREKYRHSAAVLSHLPAPEYYREIDKWVRDAI</sequence>
<evidence type="ECO:0000256" key="3">
    <source>
        <dbReference type="ARBA" id="ARBA00022859"/>
    </source>
</evidence>
<dbReference type="InterPro" id="IPR003597">
    <property type="entry name" value="Ig_C1-set"/>
</dbReference>
<dbReference type="GO" id="GO:0002250">
    <property type="term" value="P:adaptive immune response"/>
    <property type="evidence" value="ECO:0007669"/>
    <property type="project" value="UniProtKB-KW"/>
</dbReference>
<keyword evidence="10" id="KW-1185">Reference proteome</keyword>
<dbReference type="SMART" id="SM00407">
    <property type="entry name" value="IGc1"/>
    <property type="match status" value="1"/>
</dbReference>
<dbReference type="Proteomes" id="UP000287033">
    <property type="component" value="Unassembled WGS sequence"/>
</dbReference>
<keyword evidence="3" id="KW-0391">Immunity</keyword>
<dbReference type="SUPFAM" id="SSF48726">
    <property type="entry name" value="Immunoglobulin"/>
    <property type="match status" value="1"/>
</dbReference>
<accession>A0A401RFR2</accession>
<dbReference type="STRING" id="137246.A0A401RFR2"/>
<feature type="domain" description="Ig-like" evidence="8">
    <location>
        <begin position="41"/>
        <end position="147"/>
    </location>
</feature>
<keyword evidence="5" id="KW-1015">Disulfide bond</keyword>
<dbReference type="InterPro" id="IPR013783">
    <property type="entry name" value="Ig-like_fold"/>
</dbReference>
<evidence type="ECO:0000313" key="9">
    <source>
        <dbReference type="EMBL" id="GCC16964.1"/>
    </source>
</evidence>
<keyword evidence="2" id="KW-0964">Secreted</keyword>
<evidence type="ECO:0000259" key="8">
    <source>
        <dbReference type="PROSITE" id="PS50835"/>
    </source>
</evidence>
<evidence type="ECO:0000313" key="10">
    <source>
        <dbReference type="Proteomes" id="UP000287033"/>
    </source>
</evidence>
<organism evidence="9 10">
    <name type="scientific">Chiloscyllium punctatum</name>
    <name type="common">Brownbanded bambooshark</name>
    <name type="synonym">Hemiscyllium punctatum</name>
    <dbReference type="NCBI Taxonomy" id="137246"/>
    <lineage>
        <taxon>Eukaryota</taxon>
        <taxon>Metazoa</taxon>
        <taxon>Chordata</taxon>
        <taxon>Craniata</taxon>
        <taxon>Vertebrata</taxon>
        <taxon>Chondrichthyes</taxon>
        <taxon>Elasmobranchii</taxon>
        <taxon>Galeomorphii</taxon>
        <taxon>Galeoidea</taxon>
        <taxon>Orectolobiformes</taxon>
        <taxon>Hemiscylliidae</taxon>
        <taxon>Chiloscyllium</taxon>
    </lineage>
</organism>
<evidence type="ECO:0000256" key="5">
    <source>
        <dbReference type="ARBA" id="ARBA00023157"/>
    </source>
</evidence>
<dbReference type="Pfam" id="PF07654">
    <property type="entry name" value="C1-set"/>
    <property type="match status" value="1"/>
</dbReference>
<dbReference type="InterPro" id="IPR036179">
    <property type="entry name" value="Ig-like_dom_sf"/>
</dbReference>
<evidence type="ECO:0000256" key="4">
    <source>
        <dbReference type="ARBA" id="ARBA00023130"/>
    </source>
</evidence>
<evidence type="ECO:0000256" key="7">
    <source>
        <dbReference type="ARBA" id="ARBA00043265"/>
    </source>
</evidence>
<keyword evidence="6" id="KW-0325">Glycoprotein</keyword>
<dbReference type="InterPro" id="IPR007110">
    <property type="entry name" value="Ig-like_dom"/>
</dbReference>
<comment type="subcellular location">
    <subcellularLocation>
        <location evidence="1">Secreted</location>
    </subcellularLocation>
</comment>
<dbReference type="AlphaFoldDB" id="A0A401RFR2"/>
<dbReference type="GO" id="GO:0005576">
    <property type="term" value="C:extracellular region"/>
    <property type="evidence" value="ECO:0007669"/>
    <property type="project" value="UniProtKB-SubCell"/>
</dbReference>
<dbReference type="PROSITE" id="PS50835">
    <property type="entry name" value="IG_LIKE"/>
    <property type="match status" value="1"/>
</dbReference>
<keyword evidence="4" id="KW-1064">Adaptive immunity</keyword>
<dbReference type="GO" id="GO:0019814">
    <property type="term" value="C:immunoglobulin complex"/>
    <property type="evidence" value="ECO:0007669"/>
    <property type="project" value="UniProtKB-KW"/>
</dbReference>